<name>A0ABZ3FUW2_9ACTN</name>
<reference evidence="2 3" key="1">
    <citation type="submission" date="2024-04" db="EMBL/GenBank/DDBJ databases">
        <title>Isolation of an actinomycete strain from pig manure.</title>
        <authorList>
            <person name="Gong T."/>
            <person name="Yu Z."/>
            <person name="An M."/>
            <person name="Wei C."/>
            <person name="Yang W."/>
            <person name="Liu L."/>
        </authorList>
    </citation>
    <scope>NUCLEOTIDE SEQUENCE [LARGE SCALE GENOMIC DNA]</scope>
    <source>
        <strain evidence="2 3">ZF39</strain>
    </source>
</reference>
<dbReference type="EMBL" id="CP154795">
    <property type="protein sequence ID" value="XAN08945.1"/>
    <property type="molecule type" value="Genomic_DNA"/>
</dbReference>
<dbReference type="PANTHER" id="PTHR43767">
    <property type="entry name" value="LONG-CHAIN-FATTY-ACID--COA LIGASE"/>
    <property type="match status" value="1"/>
</dbReference>
<protein>
    <submittedName>
        <fullName evidence="2">AMP-binding protein</fullName>
    </submittedName>
</protein>
<dbReference type="Proteomes" id="UP001442841">
    <property type="component" value="Chromosome"/>
</dbReference>
<dbReference type="SUPFAM" id="SSF56801">
    <property type="entry name" value="Acetyl-CoA synthetase-like"/>
    <property type="match status" value="1"/>
</dbReference>
<feature type="domain" description="AMP-dependent synthetase/ligase" evidence="1">
    <location>
        <begin position="39"/>
        <end position="201"/>
    </location>
</feature>
<sequence length="374" mass="39421">MLLLPGTDPGLERALAAALDGGRPVAPLPPDPSAALAMLQPDEPVVEDDAALIVATSGSTGTPKGVVLSRRAVVSGSRATHDRLGGPGNWTLAVPPHYVAGVMVIARTLVAGTRLQHASSDLSDLPEVTGRNYISLVPTQLVRGLADPRITKRLAAYDAILLGGAAAAPELLARAEERGVHVVTSYGSSETSGGCIYDGVPLDGVTVDLVPAPDRPGTTRVAITGDVVFSGYRLRPDLTHEVLDGRTLLTRDRADWVDRRLRILGRLDDVVISGGINVDLAAVERALHDVDPQGVALGVPDPEWGARIVVAITTDHSLADVRAALTTLESPARPRGLLRRDPLPLTPTGKIDRQQLLEWWAAGPGECPAWKESM</sequence>
<dbReference type="InterPro" id="IPR020845">
    <property type="entry name" value="AMP-binding_CS"/>
</dbReference>
<proteinExistence type="predicted"/>
<evidence type="ECO:0000313" key="3">
    <source>
        <dbReference type="Proteomes" id="UP001442841"/>
    </source>
</evidence>
<dbReference type="RefSeq" id="WP_425310379.1">
    <property type="nucleotide sequence ID" value="NZ_CP154795.1"/>
</dbReference>
<gene>
    <name evidence="2" type="ORF">AADG42_17070</name>
</gene>
<organism evidence="2 3">
    <name type="scientific">Ammonicoccus fulvus</name>
    <dbReference type="NCBI Taxonomy" id="3138240"/>
    <lineage>
        <taxon>Bacteria</taxon>
        <taxon>Bacillati</taxon>
        <taxon>Actinomycetota</taxon>
        <taxon>Actinomycetes</taxon>
        <taxon>Propionibacteriales</taxon>
        <taxon>Propionibacteriaceae</taxon>
        <taxon>Ammonicoccus</taxon>
    </lineage>
</organism>
<evidence type="ECO:0000259" key="1">
    <source>
        <dbReference type="Pfam" id="PF00501"/>
    </source>
</evidence>
<keyword evidence="3" id="KW-1185">Reference proteome</keyword>
<dbReference type="InterPro" id="IPR050237">
    <property type="entry name" value="ATP-dep_AMP-bd_enzyme"/>
</dbReference>
<accession>A0ABZ3FUW2</accession>
<dbReference type="Gene3D" id="3.40.50.12780">
    <property type="entry name" value="N-terminal domain of ligase-like"/>
    <property type="match status" value="1"/>
</dbReference>
<dbReference type="InterPro" id="IPR000873">
    <property type="entry name" value="AMP-dep_synth/lig_dom"/>
</dbReference>
<dbReference type="Gene3D" id="3.30.300.30">
    <property type="match status" value="1"/>
</dbReference>
<evidence type="ECO:0000313" key="2">
    <source>
        <dbReference type="EMBL" id="XAN08945.1"/>
    </source>
</evidence>
<dbReference type="Pfam" id="PF00501">
    <property type="entry name" value="AMP-binding"/>
    <property type="match status" value="1"/>
</dbReference>
<dbReference type="PANTHER" id="PTHR43767:SF1">
    <property type="entry name" value="NONRIBOSOMAL PEPTIDE SYNTHASE PES1 (EUROFUNG)-RELATED"/>
    <property type="match status" value="1"/>
</dbReference>
<dbReference type="InterPro" id="IPR042099">
    <property type="entry name" value="ANL_N_sf"/>
</dbReference>
<dbReference type="InterPro" id="IPR045851">
    <property type="entry name" value="AMP-bd_C_sf"/>
</dbReference>
<dbReference type="PROSITE" id="PS00455">
    <property type="entry name" value="AMP_BINDING"/>
    <property type="match status" value="1"/>
</dbReference>